<dbReference type="Proteomes" id="UP000315295">
    <property type="component" value="Unassembled WGS sequence"/>
</dbReference>
<organism evidence="1 2">
    <name type="scientific">Malus baccata</name>
    <name type="common">Siberian crab apple</name>
    <name type="synonym">Pyrus baccata</name>
    <dbReference type="NCBI Taxonomy" id="106549"/>
    <lineage>
        <taxon>Eukaryota</taxon>
        <taxon>Viridiplantae</taxon>
        <taxon>Streptophyta</taxon>
        <taxon>Embryophyta</taxon>
        <taxon>Tracheophyta</taxon>
        <taxon>Spermatophyta</taxon>
        <taxon>Magnoliopsida</taxon>
        <taxon>eudicotyledons</taxon>
        <taxon>Gunneridae</taxon>
        <taxon>Pentapetalae</taxon>
        <taxon>rosids</taxon>
        <taxon>fabids</taxon>
        <taxon>Rosales</taxon>
        <taxon>Rosaceae</taxon>
        <taxon>Amygdaloideae</taxon>
        <taxon>Maleae</taxon>
        <taxon>Malus</taxon>
    </lineage>
</organism>
<evidence type="ECO:0000313" key="1">
    <source>
        <dbReference type="EMBL" id="TQD70294.1"/>
    </source>
</evidence>
<protein>
    <submittedName>
        <fullName evidence="1">Uncharacterized protein</fullName>
    </submittedName>
</protein>
<reference evidence="1 2" key="1">
    <citation type="journal article" date="2019" name="G3 (Bethesda)">
        <title>Sequencing of a Wild Apple (Malus baccata) Genome Unravels the Differences Between Cultivated and Wild Apple Species Regarding Disease Resistance and Cold Tolerance.</title>
        <authorList>
            <person name="Chen X."/>
        </authorList>
    </citation>
    <scope>NUCLEOTIDE SEQUENCE [LARGE SCALE GENOMIC DNA]</scope>
    <source>
        <strain evidence="2">cv. Shandingzi</strain>
        <tissue evidence="1">Leaves</tissue>
    </source>
</reference>
<dbReference type="EMBL" id="VIEB01001866">
    <property type="protein sequence ID" value="TQD70294.1"/>
    <property type="molecule type" value="Genomic_DNA"/>
</dbReference>
<keyword evidence="2" id="KW-1185">Reference proteome</keyword>
<proteinExistence type="predicted"/>
<sequence length="63" mass="7174">MLWVLWYKSVSTAGQLQRSLSTSICFLMLRFCETDIPENEGDIINEVTNLGVFSETKLDCLTL</sequence>
<comment type="caution">
    <text evidence="1">The sequence shown here is derived from an EMBL/GenBank/DDBJ whole genome shotgun (WGS) entry which is preliminary data.</text>
</comment>
<gene>
    <name evidence="1" type="ORF">C1H46_044171</name>
</gene>
<evidence type="ECO:0000313" key="2">
    <source>
        <dbReference type="Proteomes" id="UP000315295"/>
    </source>
</evidence>
<dbReference type="AlphaFoldDB" id="A0A540K7U4"/>
<accession>A0A540K7U4</accession>
<name>A0A540K7U4_MALBA</name>